<accession>V2XYD9</accession>
<keyword evidence="3" id="KW-1185">Reference proteome</keyword>
<feature type="domain" description="Myb/SANT-like" evidence="1">
    <location>
        <begin position="3"/>
        <end position="92"/>
    </location>
</feature>
<dbReference type="PANTHER" id="PTHR46929">
    <property type="entry name" value="EXPRESSED PROTEIN"/>
    <property type="match status" value="1"/>
</dbReference>
<sequence length="110" mass="12511">DNAILVAVLVKAKREERQAENSFKKDVWTEVAAKVKAKGVNRGAKKIYTKCHNHFSNMKADFKEVDGLAQKSGFGWDDELKMVVASEMMWKNELSMCTKLIFLFIPDISL</sequence>
<comment type="caution">
    <text evidence="2">The sequence shown here is derived from an EMBL/GenBank/DDBJ whole genome shotgun (WGS) entry which is preliminary data.</text>
</comment>
<evidence type="ECO:0000313" key="3">
    <source>
        <dbReference type="Proteomes" id="UP000017559"/>
    </source>
</evidence>
<dbReference type="PANTHER" id="PTHR46929:SF3">
    <property type="entry name" value="MYB_SANT-LIKE DOMAIN-CONTAINING PROTEIN"/>
    <property type="match status" value="1"/>
</dbReference>
<organism evidence="2 3">
    <name type="scientific">Moniliophthora roreri (strain MCA 2997)</name>
    <name type="common">Cocoa frosty pod rot fungus</name>
    <name type="synonym">Crinipellis roreri</name>
    <dbReference type="NCBI Taxonomy" id="1381753"/>
    <lineage>
        <taxon>Eukaryota</taxon>
        <taxon>Fungi</taxon>
        <taxon>Dikarya</taxon>
        <taxon>Basidiomycota</taxon>
        <taxon>Agaricomycotina</taxon>
        <taxon>Agaricomycetes</taxon>
        <taxon>Agaricomycetidae</taxon>
        <taxon>Agaricales</taxon>
        <taxon>Marasmiineae</taxon>
        <taxon>Marasmiaceae</taxon>
        <taxon>Moniliophthora</taxon>
    </lineage>
</organism>
<reference evidence="2 3" key="1">
    <citation type="journal article" date="2014" name="BMC Genomics">
        <title>Genome and secretome analysis of the hemibiotrophic fungal pathogen, Moniliophthora roreri, which causes frosty pod rot disease of cacao: mechanisms of the biotrophic and necrotrophic phases.</title>
        <authorList>
            <person name="Meinhardt L.W."/>
            <person name="Costa G.G.L."/>
            <person name="Thomazella D.P.T."/>
            <person name="Teixeira P.J.P.L."/>
            <person name="Carazzolle M.F."/>
            <person name="Schuster S.C."/>
            <person name="Carlson J.E."/>
            <person name="Guiltinan M.J."/>
            <person name="Mieczkowski P."/>
            <person name="Farmer A."/>
            <person name="Ramaraj T."/>
            <person name="Crozier J."/>
            <person name="Davis R.E."/>
            <person name="Shao J."/>
            <person name="Melnick R.L."/>
            <person name="Pereira G.A.G."/>
            <person name="Bailey B.A."/>
        </authorList>
    </citation>
    <scope>NUCLEOTIDE SEQUENCE [LARGE SCALE GENOMIC DNA]</scope>
    <source>
        <strain evidence="2 3">MCA 2997</strain>
    </source>
</reference>
<protein>
    <recommendedName>
        <fullName evidence="1">Myb/SANT-like domain-containing protein</fullName>
    </recommendedName>
</protein>
<dbReference type="Pfam" id="PF12776">
    <property type="entry name" value="Myb_DNA-bind_3"/>
    <property type="match status" value="1"/>
</dbReference>
<dbReference type="OrthoDB" id="76215at2759"/>
<feature type="non-terminal residue" evidence="2">
    <location>
        <position position="1"/>
    </location>
</feature>
<dbReference type="HOGENOM" id="CLU_2270066_0_0_1"/>
<dbReference type="AlphaFoldDB" id="V2XYD9"/>
<dbReference type="EMBL" id="AWSO01001299">
    <property type="protein sequence ID" value="ESK84424.1"/>
    <property type="molecule type" value="Genomic_DNA"/>
</dbReference>
<dbReference type="KEGG" id="mrr:Moror_6239"/>
<gene>
    <name evidence="2" type="ORF">Moror_6239</name>
</gene>
<name>V2XYD9_MONRO</name>
<evidence type="ECO:0000259" key="1">
    <source>
        <dbReference type="Pfam" id="PF12776"/>
    </source>
</evidence>
<dbReference type="InterPro" id="IPR024752">
    <property type="entry name" value="Myb/SANT-like_dom"/>
</dbReference>
<dbReference type="Proteomes" id="UP000017559">
    <property type="component" value="Unassembled WGS sequence"/>
</dbReference>
<evidence type="ECO:0000313" key="2">
    <source>
        <dbReference type="EMBL" id="ESK84424.1"/>
    </source>
</evidence>
<proteinExistence type="predicted"/>
<dbReference type="Gene3D" id="1.10.10.60">
    <property type="entry name" value="Homeodomain-like"/>
    <property type="match status" value="1"/>
</dbReference>